<dbReference type="KEGG" id="msj:MSSAC_2798"/>
<dbReference type="AlphaFoldDB" id="A0A0E3PQ16"/>
<dbReference type="PATRIC" id="fig|1434118.4.peg.3633"/>
<dbReference type="HOGENOM" id="CLU_2712897_0_0_2"/>
<gene>
    <name evidence="1" type="ORF">MSSAC_2798</name>
</gene>
<evidence type="ECO:0000313" key="1">
    <source>
        <dbReference type="EMBL" id="AKB37388.1"/>
    </source>
</evidence>
<dbReference type="EMBL" id="CP009508">
    <property type="protein sequence ID" value="AKB37388.1"/>
    <property type="molecule type" value="Genomic_DNA"/>
</dbReference>
<evidence type="ECO:0000313" key="2">
    <source>
        <dbReference type="Proteomes" id="UP000033123"/>
    </source>
</evidence>
<name>A0A0E3PQ16_9EURY</name>
<proteinExistence type="predicted"/>
<accession>A0A0E3PQ16</accession>
<sequence length="72" mass="8141">MITGIFTMLKDAYEKVVEFYPELAGDFNQLRCQPMSTFFGMMVLKGVAESGKDHTVARIEKTLSEKLAEIFS</sequence>
<organism evidence="1 2">
    <name type="scientific">Methanosarcina siciliae C2J</name>
    <dbReference type="NCBI Taxonomy" id="1434118"/>
    <lineage>
        <taxon>Archaea</taxon>
        <taxon>Methanobacteriati</taxon>
        <taxon>Methanobacteriota</taxon>
        <taxon>Stenosarchaea group</taxon>
        <taxon>Methanomicrobia</taxon>
        <taxon>Methanosarcinales</taxon>
        <taxon>Methanosarcinaceae</taxon>
        <taxon>Methanosarcina</taxon>
    </lineage>
</organism>
<protein>
    <submittedName>
        <fullName evidence="1">Uncharacterized protein</fullName>
    </submittedName>
</protein>
<reference evidence="1 2" key="1">
    <citation type="submission" date="2014-07" db="EMBL/GenBank/DDBJ databases">
        <title>Methanogenic archaea and the global carbon cycle.</title>
        <authorList>
            <person name="Henriksen J.R."/>
            <person name="Luke J."/>
            <person name="Reinhart S."/>
            <person name="Benedict M.N."/>
            <person name="Youngblut N.D."/>
            <person name="Metcalf M.E."/>
            <person name="Whitaker R.J."/>
            <person name="Metcalf W.W."/>
        </authorList>
    </citation>
    <scope>NUCLEOTIDE SEQUENCE [LARGE SCALE GENOMIC DNA]</scope>
    <source>
        <strain evidence="1 2">C2J</strain>
    </source>
</reference>
<dbReference type="Proteomes" id="UP000033123">
    <property type="component" value="Chromosome"/>
</dbReference>